<reference evidence="3" key="1">
    <citation type="journal article" date="2019" name="Int. J. Syst. Evol. Microbiol.">
        <title>The Global Catalogue of Microorganisms (GCM) 10K type strain sequencing project: providing services to taxonomists for standard genome sequencing and annotation.</title>
        <authorList>
            <consortium name="The Broad Institute Genomics Platform"/>
            <consortium name="The Broad Institute Genome Sequencing Center for Infectious Disease"/>
            <person name="Wu L."/>
            <person name="Ma J."/>
        </authorList>
    </citation>
    <scope>NUCLEOTIDE SEQUENCE [LARGE SCALE GENOMIC DNA]</scope>
    <source>
        <strain evidence="3">KCTC 42456</strain>
    </source>
</reference>
<dbReference type="Proteomes" id="UP001597546">
    <property type="component" value="Unassembled WGS sequence"/>
</dbReference>
<sequence length="255" mass="29119">MSNFSKAFSSTLGRKLIMSLTGLFLCSFLIIHLIGNFQLFKDDAGLAFNQYAHFMTNFTPIKVVSYLLYTSIIVHTVWAIILTRKNNAARPQGYAIKPKDGSIWSSRNMGILGTIIFVFIVVHMSNFWFKYHQGYTPFIEYSTDLTTGATTSRELSASEFTKYVSYVDNGVEITKSEDLYLEVSTAFKQWWLVAFYIIAMVALAFHLIHGFQSAFQTLGWDHSKYKNLINFLGVWVFGVLIPLGFASMPLYFLFK</sequence>
<evidence type="ECO:0000256" key="1">
    <source>
        <dbReference type="SAM" id="Phobius"/>
    </source>
</evidence>
<dbReference type="Gene3D" id="1.20.1300.10">
    <property type="entry name" value="Fumarate reductase/succinate dehydrogenase, transmembrane subunit"/>
    <property type="match status" value="1"/>
</dbReference>
<dbReference type="InterPro" id="IPR034804">
    <property type="entry name" value="SQR/QFR_C/D"/>
</dbReference>
<accession>A0ABW5TQ55</accession>
<keyword evidence="3" id="KW-1185">Reference proteome</keyword>
<organism evidence="2 3">
    <name type="scientific">Pedobacter alpinus</name>
    <dbReference type="NCBI Taxonomy" id="1590643"/>
    <lineage>
        <taxon>Bacteria</taxon>
        <taxon>Pseudomonadati</taxon>
        <taxon>Bacteroidota</taxon>
        <taxon>Sphingobacteriia</taxon>
        <taxon>Sphingobacteriales</taxon>
        <taxon>Sphingobacteriaceae</taxon>
        <taxon>Pedobacter</taxon>
    </lineage>
</organism>
<keyword evidence="1" id="KW-1133">Transmembrane helix</keyword>
<dbReference type="SUPFAM" id="SSF81343">
    <property type="entry name" value="Fumarate reductase respiratory complex transmembrane subunits"/>
    <property type="match status" value="1"/>
</dbReference>
<comment type="caution">
    <text evidence="2">The sequence shown here is derived from an EMBL/GenBank/DDBJ whole genome shotgun (WGS) entry which is preliminary data.</text>
</comment>
<gene>
    <name evidence="2" type="ORF">ACFSSE_06735</name>
</gene>
<dbReference type="InterPro" id="IPR011138">
    <property type="entry name" value="Cytochrome_b-558"/>
</dbReference>
<evidence type="ECO:0000313" key="3">
    <source>
        <dbReference type="Proteomes" id="UP001597546"/>
    </source>
</evidence>
<feature type="transmembrane region" description="Helical" evidence="1">
    <location>
        <begin position="63"/>
        <end position="82"/>
    </location>
</feature>
<feature type="transmembrane region" description="Helical" evidence="1">
    <location>
        <begin position="228"/>
        <end position="254"/>
    </location>
</feature>
<protein>
    <submittedName>
        <fullName evidence="2">Succinate dehydrogenase cytochrome b subunit</fullName>
    </submittedName>
</protein>
<dbReference type="CDD" id="cd03498">
    <property type="entry name" value="SQR_TypeB_2_TM"/>
    <property type="match status" value="1"/>
</dbReference>
<keyword evidence="1" id="KW-0472">Membrane</keyword>
<name>A0ABW5TQ55_9SPHI</name>
<dbReference type="RefSeq" id="WP_379042866.1">
    <property type="nucleotide sequence ID" value="NZ_JBHSKW010000027.1"/>
</dbReference>
<feature type="transmembrane region" description="Helical" evidence="1">
    <location>
        <begin position="12"/>
        <end position="34"/>
    </location>
</feature>
<feature type="transmembrane region" description="Helical" evidence="1">
    <location>
        <begin position="109"/>
        <end position="129"/>
    </location>
</feature>
<keyword evidence="1" id="KW-0812">Transmembrane</keyword>
<proteinExistence type="predicted"/>
<dbReference type="EMBL" id="JBHULV010000022">
    <property type="protein sequence ID" value="MFD2731397.1"/>
    <property type="molecule type" value="Genomic_DNA"/>
</dbReference>
<dbReference type="NCBIfam" id="TIGR02046">
    <property type="entry name" value="sdhC_b558_fam"/>
    <property type="match status" value="1"/>
</dbReference>
<evidence type="ECO:0000313" key="2">
    <source>
        <dbReference type="EMBL" id="MFD2731397.1"/>
    </source>
</evidence>
<feature type="transmembrane region" description="Helical" evidence="1">
    <location>
        <begin position="190"/>
        <end position="208"/>
    </location>
</feature>